<dbReference type="RefSeq" id="WP_115831384.1">
    <property type="nucleotide sequence ID" value="NZ_QNUL01000009.1"/>
</dbReference>
<feature type="domain" description="Tail specific protease" evidence="2">
    <location>
        <begin position="136"/>
        <end position="305"/>
    </location>
</feature>
<dbReference type="Pfam" id="PF03572">
    <property type="entry name" value="Peptidase_S41"/>
    <property type="match status" value="1"/>
</dbReference>
<accession>A0A3D8YDZ3</accession>
<dbReference type="GO" id="GO:0006508">
    <property type="term" value="P:proteolysis"/>
    <property type="evidence" value="ECO:0007669"/>
    <property type="project" value="InterPro"/>
</dbReference>
<dbReference type="Proteomes" id="UP000256373">
    <property type="component" value="Unassembled WGS sequence"/>
</dbReference>
<dbReference type="PANTHER" id="PTHR32060:SF30">
    <property type="entry name" value="CARBOXY-TERMINAL PROCESSING PROTEASE CTPA"/>
    <property type="match status" value="1"/>
</dbReference>
<dbReference type="AlphaFoldDB" id="A0A3D8YDZ3"/>
<dbReference type="GO" id="GO:0030288">
    <property type="term" value="C:outer membrane-bounded periplasmic space"/>
    <property type="evidence" value="ECO:0007669"/>
    <property type="project" value="TreeGrafter"/>
</dbReference>
<evidence type="ECO:0000256" key="1">
    <source>
        <dbReference type="SAM" id="SignalP"/>
    </source>
</evidence>
<gene>
    <name evidence="3" type="ORF">DSL64_13225</name>
</gene>
<dbReference type="InterPro" id="IPR005151">
    <property type="entry name" value="Tail-specific_protease"/>
</dbReference>
<dbReference type="GO" id="GO:0008236">
    <property type="term" value="F:serine-type peptidase activity"/>
    <property type="evidence" value="ECO:0007669"/>
    <property type="project" value="InterPro"/>
</dbReference>
<dbReference type="GO" id="GO:0007165">
    <property type="term" value="P:signal transduction"/>
    <property type="evidence" value="ECO:0007669"/>
    <property type="project" value="TreeGrafter"/>
</dbReference>
<protein>
    <recommendedName>
        <fullName evidence="2">Tail specific protease domain-containing protein</fullName>
    </recommendedName>
</protein>
<proteinExistence type="predicted"/>
<dbReference type="Gene3D" id="3.90.226.10">
    <property type="entry name" value="2-enoyl-CoA Hydratase, Chain A, domain 1"/>
    <property type="match status" value="1"/>
</dbReference>
<feature type="signal peptide" evidence="1">
    <location>
        <begin position="1"/>
        <end position="25"/>
    </location>
</feature>
<evidence type="ECO:0000259" key="2">
    <source>
        <dbReference type="Pfam" id="PF03572"/>
    </source>
</evidence>
<dbReference type="PANTHER" id="PTHR32060">
    <property type="entry name" value="TAIL-SPECIFIC PROTEASE"/>
    <property type="match status" value="1"/>
</dbReference>
<sequence>MKMKNHFAFTLLLALFHVSFLTAWSQPVNTTNCSCSQALEQTIDKVTRIYAGFEDKVTPQTLPAYEKLIAGLRKKAGKEIDSKTCITLLKSYTSFFKDSHVNIHWMGGAQNIVTTMEANKSRTDLVAFKPLNENFLYAKLAAFDQREVSKLDSMLIANKDLLAKTPYMIIDLRGNGGGNTATSDEMARLIYTNPMVYPAWDYRSSDEHIKQKERELKLTKDKSDPYYLRSVKLLNAMKANPGKMVKDSGDLVREIDVNLASYPRHIAFLIDKGCGSATEFYIFEGKQSTKVTVFGENSHGVMDYGSDQDFRICDGIYSLATPWGRNGWVKDFRIDNVGFKPDVRIPATENDWIDFVKQYYEKRDKLK</sequence>
<evidence type="ECO:0000313" key="4">
    <source>
        <dbReference type="Proteomes" id="UP000256373"/>
    </source>
</evidence>
<keyword evidence="1" id="KW-0732">Signal</keyword>
<dbReference type="SUPFAM" id="SSF52096">
    <property type="entry name" value="ClpP/crotonase"/>
    <property type="match status" value="1"/>
</dbReference>
<dbReference type="GO" id="GO:0004175">
    <property type="term" value="F:endopeptidase activity"/>
    <property type="evidence" value="ECO:0007669"/>
    <property type="project" value="TreeGrafter"/>
</dbReference>
<name>A0A3D8YDZ3_9BACT</name>
<feature type="chain" id="PRO_5017806684" description="Tail specific protease domain-containing protein" evidence="1">
    <location>
        <begin position="26"/>
        <end position="367"/>
    </location>
</feature>
<dbReference type="EMBL" id="QNUL01000009">
    <property type="protein sequence ID" value="REA60862.1"/>
    <property type="molecule type" value="Genomic_DNA"/>
</dbReference>
<organism evidence="3 4">
    <name type="scientific">Dyadobacter luteus</name>
    <dbReference type="NCBI Taxonomy" id="2259619"/>
    <lineage>
        <taxon>Bacteria</taxon>
        <taxon>Pseudomonadati</taxon>
        <taxon>Bacteroidota</taxon>
        <taxon>Cytophagia</taxon>
        <taxon>Cytophagales</taxon>
        <taxon>Spirosomataceae</taxon>
        <taxon>Dyadobacter</taxon>
    </lineage>
</organism>
<comment type="caution">
    <text evidence="3">The sequence shown here is derived from an EMBL/GenBank/DDBJ whole genome shotgun (WGS) entry which is preliminary data.</text>
</comment>
<reference evidence="3 4" key="1">
    <citation type="submission" date="2018-07" db="EMBL/GenBank/DDBJ databases">
        <title>Dyadobacter roseus sp. nov., isolated from rose rhizosphere soil.</title>
        <authorList>
            <person name="Chen L."/>
        </authorList>
    </citation>
    <scope>NUCLEOTIDE SEQUENCE [LARGE SCALE GENOMIC DNA]</scope>
    <source>
        <strain evidence="3 4">RS19</strain>
    </source>
</reference>
<evidence type="ECO:0000313" key="3">
    <source>
        <dbReference type="EMBL" id="REA60862.1"/>
    </source>
</evidence>
<dbReference type="InterPro" id="IPR029045">
    <property type="entry name" value="ClpP/crotonase-like_dom_sf"/>
</dbReference>
<keyword evidence="4" id="KW-1185">Reference proteome</keyword>
<dbReference type="OrthoDB" id="2327485at2"/>